<feature type="non-terminal residue" evidence="1">
    <location>
        <position position="1"/>
    </location>
</feature>
<organism evidence="1">
    <name type="scientific">mine drainage metagenome</name>
    <dbReference type="NCBI Taxonomy" id="410659"/>
    <lineage>
        <taxon>unclassified sequences</taxon>
        <taxon>metagenomes</taxon>
        <taxon>ecological metagenomes</taxon>
    </lineage>
</organism>
<accession>T1C0D0</accession>
<dbReference type="AlphaFoldDB" id="T1C0D0"/>
<reference evidence="1" key="1">
    <citation type="submission" date="2013-08" db="EMBL/GenBank/DDBJ databases">
        <authorList>
            <person name="Mendez C."/>
            <person name="Richter M."/>
            <person name="Ferrer M."/>
            <person name="Sanchez J."/>
        </authorList>
    </citation>
    <scope>NUCLEOTIDE SEQUENCE</scope>
</reference>
<dbReference type="EMBL" id="AUZX01007607">
    <property type="protein sequence ID" value="EQD58734.1"/>
    <property type="molecule type" value="Genomic_DNA"/>
</dbReference>
<gene>
    <name evidence="1" type="ORF">B1A_10675</name>
</gene>
<comment type="caution">
    <text evidence="1">The sequence shown here is derived from an EMBL/GenBank/DDBJ whole genome shotgun (WGS) entry which is preliminary data.</text>
</comment>
<evidence type="ECO:0000313" key="1">
    <source>
        <dbReference type="EMBL" id="EQD58734.1"/>
    </source>
</evidence>
<name>T1C0D0_9ZZZZ</name>
<reference evidence="1" key="2">
    <citation type="journal article" date="2014" name="ISME J.">
        <title>Microbial stratification in low pH oxic and suboxic macroscopic growths along an acid mine drainage.</title>
        <authorList>
            <person name="Mendez-Garcia C."/>
            <person name="Mesa V."/>
            <person name="Sprenger R.R."/>
            <person name="Richter M."/>
            <person name="Diez M.S."/>
            <person name="Solano J."/>
            <person name="Bargiela R."/>
            <person name="Golyshina O.V."/>
            <person name="Manteca A."/>
            <person name="Ramos J.L."/>
            <person name="Gallego J.R."/>
            <person name="Llorente I."/>
            <person name="Martins Dos Santos V.A."/>
            <person name="Jensen O.N."/>
            <person name="Pelaez A.I."/>
            <person name="Sanchez J."/>
            <person name="Ferrer M."/>
        </authorList>
    </citation>
    <scope>NUCLEOTIDE SEQUENCE</scope>
</reference>
<sequence length="154" mass="17170">TEPRGFLPAKKSVFNRIVGEAGADRLELAFAAFLESAPDVQAFGKNYLAVGFKIEYVRANGELSTYTPDFLVRTTAGDVWVVETKGREELDLPQKMARLRQWCEDATEAAKDEGGPTYHFVYVDQEGFEKFKPTTFGGLVSVFREYQEGNDGAL</sequence>
<dbReference type="Gene3D" id="3.40.91.30">
    <property type="match status" value="1"/>
</dbReference>
<protein>
    <submittedName>
        <fullName evidence="1">Type III restriction protein res subunit</fullName>
    </submittedName>
</protein>
<proteinExistence type="predicted"/>